<protein>
    <submittedName>
        <fullName evidence="2">VCBS repeat-containing protein</fullName>
    </submittedName>
</protein>
<keyword evidence="3" id="KW-1185">Reference proteome</keyword>
<keyword evidence="1" id="KW-0732">Signal</keyword>
<sequence>MPPITAFAAAPDIEAQLSTIDAETAPLGLQKTSEIRAKMPRGGGTVVVRGYEGVDILGRKTFAVRAATVHGVVLAVGPRDAGQHATELVPALVPGTSGDYEDGAFRALTDLNGDGTLDVVLRGGSGALEVHQILPTGSAQYNVEMTLVPTEVADVDEDGHLDLIGRVALPADDPIQPAFLLVATFEAGRYRARSEAALAFHTRRADAPLRTPKDKDAPMDDVTRVRRALEQAWHAIHAGRERAATLEALQKEPVPGSLRASFDAHVARIRSAQATRR</sequence>
<dbReference type="Pfam" id="PF13517">
    <property type="entry name" value="FG-GAP_3"/>
    <property type="match status" value="1"/>
</dbReference>
<accession>A0A4V5PM35</accession>
<dbReference type="InterPro" id="IPR028994">
    <property type="entry name" value="Integrin_alpha_N"/>
</dbReference>
<dbReference type="EMBL" id="SSMQ01000037">
    <property type="protein sequence ID" value="TKD01814.1"/>
    <property type="molecule type" value="Genomic_DNA"/>
</dbReference>
<gene>
    <name evidence="2" type="ORF">E8A74_29960</name>
</gene>
<organism evidence="2 3">
    <name type="scientific">Polyangium fumosum</name>
    <dbReference type="NCBI Taxonomy" id="889272"/>
    <lineage>
        <taxon>Bacteria</taxon>
        <taxon>Pseudomonadati</taxon>
        <taxon>Myxococcota</taxon>
        <taxon>Polyangia</taxon>
        <taxon>Polyangiales</taxon>
        <taxon>Polyangiaceae</taxon>
        <taxon>Polyangium</taxon>
    </lineage>
</organism>
<comment type="caution">
    <text evidence="2">The sequence shown here is derived from an EMBL/GenBank/DDBJ whole genome shotgun (WGS) entry which is preliminary data.</text>
</comment>
<dbReference type="RefSeq" id="WP_136932526.1">
    <property type="nucleotide sequence ID" value="NZ_SSMQ01000037.1"/>
</dbReference>
<name>A0A4V5PM35_9BACT</name>
<reference evidence="2 3" key="1">
    <citation type="submission" date="2019-04" db="EMBL/GenBank/DDBJ databases">
        <authorList>
            <person name="Li Y."/>
            <person name="Wang J."/>
        </authorList>
    </citation>
    <scope>NUCLEOTIDE SEQUENCE [LARGE SCALE GENOMIC DNA]</scope>
    <source>
        <strain evidence="2 3">DSM 14668</strain>
    </source>
</reference>
<dbReference type="OrthoDB" id="5499175at2"/>
<dbReference type="Proteomes" id="UP000309215">
    <property type="component" value="Unassembled WGS sequence"/>
</dbReference>
<dbReference type="AlphaFoldDB" id="A0A4V5PM35"/>
<evidence type="ECO:0000256" key="1">
    <source>
        <dbReference type="ARBA" id="ARBA00022729"/>
    </source>
</evidence>
<dbReference type="InterPro" id="IPR013517">
    <property type="entry name" value="FG-GAP"/>
</dbReference>
<dbReference type="SUPFAM" id="SSF69318">
    <property type="entry name" value="Integrin alpha N-terminal domain"/>
    <property type="match status" value="1"/>
</dbReference>
<proteinExistence type="predicted"/>
<evidence type="ECO:0000313" key="3">
    <source>
        <dbReference type="Proteomes" id="UP000309215"/>
    </source>
</evidence>
<evidence type="ECO:0000313" key="2">
    <source>
        <dbReference type="EMBL" id="TKD01814.1"/>
    </source>
</evidence>